<dbReference type="EMBL" id="CP142523">
    <property type="protein sequence ID" value="WWO43928.1"/>
    <property type="molecule type" value="Genomic_DNA"/>
</dbReference>
<dbReference type="NCBIfam" id="TIGR03131">
    <property type="entry name" value="malonate_mdcH"/>
    <property type="match status" value="1"/>
</dbReference>
<proteinExistence type="inferred from homology"/>
<evidence type="ECO:0000313" key="9">
    <source>
        <dbReference type="Proteomes" id="UP001373909"/>
    </source>
</evidence>
<dbReference type="SUPFAM" id="SSF52151">
    <property type="entry name" value="FabD/lysophospholipase-like"/>
    <property type="match status" value="1"/>
</dbReference>
<dbReference type="Pfam" id="PF00698">
    <property type="entry name" value="Acyl_transf_1"/>
    <property type="match status" value="1"/>
</dbReference>
<gene>
    <name evidence="8" type="primary">mdcH</name>
    <name evidence="8" type="ORF">OPV09_14450</name>
</gene>
<dbReference type="InterPro" id="IPR016036">
    <property type="entry name" value="Malonyl_transacylase_ACP-bd"/>
</dbReference>
<sequence>MSVLFTFPGQGAQTPGMLHALPGDAAVAAALAEAAEVLGHDPLALDTADALASTRAVQLCLLIAGVAMARSLATRGALPDMVAGFSIGEYAAAVVAGTLDFTDAVRLVARRGELMEHAYPAGYGMAAIIGLDLAQLEPLLAQVHGAATPVYVANLNALRQIAIAGSEPALHAVMALALAHGASKAKRLAVSVPSHCPLMEAAAGDMAAAFDGVVVRRPSLVYLSSSAARALFDPARIRDSLAANMAQRVQWTATARLAWERGARLALEMPPGSVLTRLTAPDFTDGVAVCCDGNRNDSLLALVRREREGAAP</sequence>
<dbReference type="PANTHER" id="PTHR42681">
    <property type="entry name" value="MALONYL-COA-ACYL CARRIER PROTEIN TRANSACYLASE, MITOCHONDRIAL"/>
    <property type="match status" value="1"/>
</dbReference>
<comment type="catalytic activity">
    <reaction evidence="5 6">
        <text>holo-[ACP] + malonyl-CoA = malonyl-[ACP] + CoA</text>
        <dbReference type="Rhea" id="RHEA:41792"/>
        <dbReference type="Rhea" id="RHEA-COMP:9623"/>
        <dbReference type="Rhea" id="RHEA-COMP:9685"/>
        <dbReference type="ChEBI" id="CHEBI:57287"/>
        <dbReference type="ChEBI" id="CHEBI:57384"/>
        <dbReference type="ChEBI" id="CHEBI:64479"/>
        <dbReference type="ChEBI" id="CHEBI:78449"/>
        <dbReference type="EC" id="2.3.1.39"/>
    </reaction>
</comment>
<dbReference type="SMART" id="SM00827">
    <property type="entry name" value="PKS_AT"/>
    <property type="match status" value="1"/>
</dbReference>
<evidence type="ECO:0000256" key="4">
    <source>
        <dbReference type="ARBA" id="ARBA00023315"/>
    </source>
</evidence>
<keyword evidence="4 6" id="KW-0012">Acyltransferase</keyword>
<evidence type="ECO:0000256" key="1">
    <source>
        <dbReference type="ARBA" id="ARBA00013258"/>
    </source>
</evidence>
<dbReference type="Proteomes" id="UP001373909">
    <property type="component" value="Chromosome"/>
</dbReference>
<dbReference type="PANTHER" id="PTHR42681:SF1">
    <property type="entry name" value="MALONYL-COA-ACYL CARRIER PROTEIN TRANSACYLASE, MITOCHONDRIAL"/>
    <property type="match status" value="1"/>
</dbReference>
<dbReference type="SUPFAM" id="SSF55048">
    <property type="entry name" value="Probable ACP-binding domain of malonyl-CoA ACP transacylase"/>
    <property type="match status" value="1"/>
</dbReference>
<accession>A0ABZ2GF82</accession>
<evidence type="ECO:0000256" key="3">
    <source>
        <dbReference type="ARBA" id="ARBA00022679"/>
    </source>
</evidence>
<evidence type="ECO:0000259" key="7">
    <source>
        <dbReference type="SMART" id="SM00827"/>
    </source>
</evidence>
<comment type="similarity">
    <text evidence="6">Belongs to the fabD family.</text>
</comment>
<reference evidence="8 9" key="1">
    <citation type="submission" date="2024-01" db="EMBL/GenBank/DDBJ databases">
        <title>Draft genome sequences of nine bacterial species from freshwater ponds near Washington, DC.</title>
        <authorList>
            <person name="Pavloudi C."/>
            <person name="Oliver L."/>
            <person name="Slattery K."/>
            <person name="Lissner G."/>
            <person name="Saw J.H."/>
        </authorList>
    </citation>
    <scope>NUCLEOTIDE SEQUENCE [LARGE SCALE GENOMIC DNA]</scope>
    <source>
        <strain evidence="9">TB1-E2</strain>
    </source>
</reference>
<evidence type="ECO:0000256" key="2">
    <source>
        <dbReference type="ARBA" id="ARBA00018953"/>
    </source>
</evidence>
<dbReference type="InterPro" id="IPR050858">
    <property type="entry name" value="Mal-CoA-ACP_Trans/PKS_FabD"/>
</dbReference>
<dbReference type="InterPro" id="IPR016035">
    <property type="entry name" value="Acyl_Trfase/lysoPLipase"/>
</dbReference>
<feature type="domain" description="Malonyl-CoA:ACP transacylase (MAT)" evidence="7">
    <location>
        <begin position="6"/>
        <end position="306"/>
    </location>
</feature>
<keyword evidence="3 6" id="KW-0808">Transferase</keyword>
<dbReference type="InterPro" id="IPR024925">
    <property type="entry name" value="Malonyl_CoA-ACP_transAc"/>
</dbReference>
<dbReference type="EC" id="2.3.1.39" evidence="1 6"/>
<evidence type="ECO:0000256" key="5">
    <source>
        <dbReference type="ARBA" id="ARBA00048462"/>
    </source>
</evidence>
<dbReference type="Gene3D" id="3.30.70.250">
    <property type="entry name" value="Malonyl-CoA ACP transacylase, ACP-binding"/>
    <property type="match status" value="1"/>
</dbReference>
<evidence type="ECO:0000313" key="8">
    <source>
        <dbReference type="EMBL" id="WWO43928.1"/>
    </source>
</evidence>
<keyword evidence="9" id="KW-1185">Reference proteome</keyword>
<dbReference type="PIRSF" id="PIRSF000446">
    <property type="entry name" value="Mct"/>
    <property type="match status" value="1"/>
</dbReference>
<dbReference type="InterPro" id="IPR001227">
    <property type="entry name" value="Ac_transferase_dom_sf"/>
</dbReference>
<name>A0ABZ2GF82_9BURK</name>
<dbReference type="InterPro" id="IPR014043">
    <property type="entry name" value="Acyl_transferase_dom"/>
</dbReference>
<dbReference type="InterPro" id="IPR017554">
    <property type="entry name" value="Malonate_deCOase_MdcHsu"/>
</dbReference>
<dbReference type="RefSeq" id="WP_338678562.1">
    <property type="nucleotide sequence ID" value="NZ_CP142523.1"/>
</dbReference>
<organism evidence="8 9">
    <name type="scientific">Janthinobacterium aestuarii</name>
    <dbReference type="NCBI Taxonomy" id="2985511"/>
    <lineage>
        <taxon>Bacteria</taxon>
        <taxon>Pseudomonadati</taxon>
        <taxon>Pseudomonadota</taxon>
        <taxon>Betaproteobacteria</taxon>
        <taxon>Burkholderiales</taxon>
        <taxon>Oxalobacteraceae</taxon>
        <taxon>Janthinobacterium</taxon>
    </lineage>
</organism>
<evidence type="ECO:0000256" key="6">
    <source>
        <dbReference type="PIRNR" id="PIRNR000446"/>
    </source>
</evidence>
<protein>
    <recommendedName>
        <fullName evidence="2 6">Malonyl CoA-acyl carrier protein transacylase</fullName>
        <ecNumber evidence="1 6">2.3.1.39</ecNumber>
    </recommendedName>
</protein>
<dbReference type="Gene3D" id="3.40.366.10">
    <property type="entry name" value="Malonyl-Coenzyme A Acyl Carrier Protein, domain 2"/>
    <property type="match status" value="1"/>
</dbReference>